<dbReference type="EMBL" id="BAABKN010000005">
    <property type="protein sequence ID" value="GAA4727665.1"/>
    <property type="molecule type" value="Genomic_DNA"/>
</dbReference>
<name>A0ABP8YE80_9ACTN</name>
<organism evidence="7 8">
    <name type="scientific">Nocardioides endophyticus</name>
    <dbReference type="NCBI Taxonomy" id="1353775"/>
    <lineage>
        <taxon>Bacteria</taxon>
        <taxon>Bacillati</taxon>
        <taxon>Actinomycetota</taxon>
        <taxon>Actinomycetes</taxon>
        <taxon>Propionibacteriales</taxon>
        <taxon>Nocardioidaceae</taxon>
        <taxon>Nocardioides</taxon>
    </lineage>
</organism>
<evidence type="ECO:0000256" key="1">
    <source>
        <dbReference type="ARBA" id="ARBA00004196"/>
    </source>
</evidence>
<dbReference type="InterPro" id="IPR030678">
    <property type="entry name" value="Peptide/Ni-bd"/>
</dbReference>
<dbReference type="PANTHER" id="PTHR30290:SF10">
    <property type="entry name" value="PERIPLASMIC OLIGOPEPTIDE-BINDING PROTEIN-RELATED"/>
    <property type="match status" value="1"/>
</dbReference>
<comment type="caution">
    <text evidence="7">The sequence shown here is derived from an EMBL/GenBank/DDBJ whole genome shotgun (WGS) entry which is preliminary data.</text>
</comment>
<dbReference type="PANTHER" id="PTHR30290">
    <property type="entry name" value="PERIPLASMIC BINDING COMPONENT OF ABC TRANSPORTER"/>
    <property type="match status" value="1"/>
</dbReference>
<feature type="chain" id="PRO_5046966514" evidence="5">
    <location>
        <begin position="28"/>
        <end position="532"/>
    </location>
</feature>
<feature type="domain" description="Solute-binding protein family 5" evidence="6">
    <location>
        <begin position="88"/>
        <end position="443"/>
    </location>
</feature>
<accession>A0ABP8YE80</accession>
<feature type="signal peptide" evidence="5">
    <location>
        <begin position="1"/>
        <end position="27"/>
    </location>
</feature>
<dbReference type="Proteomes" id="UP001499882">
    <property type="component" value="Unassembled WGS sequence"/>
</dbReference>
<dbReference type="RefSeq" id="WP_345525331.1">
    <property type="nucleotide sequence ID" value="NZ_BAABKN010000005.1"/>
</dbReference>
<evidence type="ECO:0000256" key="3">
    <source>
        <dbReference type="ARBA" id="ARBA00022448"/>
    </source>
</evidence>
<reference evidence="8" key="1">
    <citation type="journal article" date="2019" name="Int. J. Syst. Evol. Microbiol.">
        <title>The Global Catalogue of Microorganisms (GCM) 10K type strain sequencing project: providing services to taxonomists for standard genome sequencing and annotation.</title>
        <authorList>
            <consortium name="The Broad Institute Genomics Platform"/>
            <consortium name="The Broad Institute Genome Sequencing Center for Infectious Disease"/>
            <person name="Wu L."/>
            <person name="Ma J."/>
        </authorList>
    </citation>
    <scope>NUCLEOTIDE SEQUENCE [LARGE SCALE GENOMIC DNA]</scope>
    <source>
        <strain evidence="8">JCM 18532</strain>
    </source>
</reference>
<dbReference type="PROSITE" id="PS51257">
    <property type="entry name" value="PROKAR_LIPOPROTEIN"/>
    <property type="match status" value="1"/>
</dbReference>
<evidence type="ECO:0000256" key="2">
    <source>
        <dbReference type="ARBA" id="ARBA00005695"/>
    </source>
</evidence>
<gene>
    <name evidence="7" type="ORF">GCM10023350_08370</name>
</gene>
<keyword evidence="8" id="KW-1185">Reference proteome</keyword>
<evidence type="ECO:0000313" key="8">
    <source>
        <dbReference type="Proteomes" id="UP001499882"/>
    </source>
</evidence>
<dbReference type="SUPFAM" id="SSF53850">
    <property type="entry name" value="Periplasmic binding protein-like II"/>
    <property type="match status" value="1"/>
</dbReference>
<keyword evidence="3" id="KW-0813">Transport</keyword>
<comment type="subcellular location">
    <subcellularLocation>
        <location evidence="1">Cell envelope</location>
    </subcellularLocation>
</comment>
<evidence type="ECO:0000313" key="7">
    <source>
        <dbReference type="EMBL" id="GAA4727665.1"/>
    </source>
</evidence>
<sequence>MLRHPRRRLTVAIAALAASATLLSGCAGDGEAASSSSTNPVSGGVLKYRTTGANLSSTDPAIQTGYGPTVPIRSLVDSLVFQKEDGSFEPWLATEWTVDDRATRYEFTLRDDVTFSNGEALDAAAVKKSYDALRAQGAKYATANEWIGDLREITTPDPSTVVFDFDSPNSSFLQASSTTPLGIVAPETAALSYEKRQEGTTIIGSGPFVVSETRGEEGYVLERRDGYAWAPASAENQGEAYLDGIEVSTTPDNSIAAAQLRNGDIDLMHNTEPADKTEFSTNPDLTIRREPLPGAALGFVANPKQPGLDDETVRRALALAIDRKAVLQRASAIDVPATSVFAASNPFWSDQSDLITTDVDEAERLLDEAGWVKGGDGVREKDGERLSFDLIYSPSTISHEPNIAVVQAQWKDLGVELKFGSLTAAELNQRLVNGDYSFSWGSGTRPDIDVLRGNYGGLDPGLDQIFSAILAEPDQAARQELADQAARTILEKAFFIPLYDFIQPLAYRNTTHIPTLEASHIPLLSDAWVDPS</sequence>
<dbReference type="Pfam" id="PF00496">
    <property type="entry name" value="SBP_bac_5"/>
    <property type="match status" value="1"/>
</dbReference>
<comment type="similarity">
    <text evidence="2">Belongs to the bacterial solute-binding protein 5 family.</text>
</comment>
<dbReference type="PIRSF" id="PIRSF002741">
    <property type="entry name" value="MppA"/>
    <property type="match status" value="1"/>
</dbReference>
<protein>
    <submittedName>
        <fullName evidence="7">ABC transporter substrate-binding protein</fullName>
    </submittedName>
</protein>
<proteinExistence type="inferred from homology"/>
<evidence type="ECO:0000259" key="6">
    <source>
        <dbReference type="Pfam" id="PF00496"/>
    </source>
</evidence>
<dbReference type="Gene3D" id="3.10.105.10">
    <property type="entry name" value="Dipeptide-binding Protein, Domain 3"/>
    <property type="match status" value="1"/>
</dbReference>
<dbReference type="Gene3D" id="3.40.190.10">
    <property type="entry name" value="Periplasmic binding protein-like II"/>
    <property type="match status" value="1"/>
</dbReference>
<evidence type="ECO:0000256" key="4">
    <source>
        <dbReference type="ARBA" id="ARBA00022729"/>
    </source>
</evidence>
<dbReference type="InterPro" id="IPR000914">
    <property type="entry name" value="SBP_5_dom"/>
</dbReference>
<keyword evidence="4 5" id="KW-0732">Signal</keyword>
<evidence type="ECO:0000256" key="5">
    <source>
        <dbReference type="SAM" id="SignalP"/>
    </source>
</evidence>
<dbReference type="InterPro" id="IPR039424">
    <property type="entry name" value="SBP_5"/>
</dbReference>